<dbReference type="InterPro" id="IPR029047">
    <property type="entry name" value="HSP70_peptide-bd_sf"/>
</dbReference>
<dbReference type="Pfam" id="PF00012">
    <property type="entry name" value="HSP70"/>
    <property type="match status" value="1"/>
</dbReference>
<name>A0AAD4DGP7_9FUNG</name>
<dbReference type="Gene3D" id="3.30.420.40">
    <property type="match status" value="2"/>
</dbReference>
<evidence type="ECO:0000313" key="5">
    <source>
        <dbReference type="Proteomes" id="UP001194580"/>
    </source>
</evidence>
<gene>
    <name evidence="4" type="ORF">BGZ95_005455</name>
</gene>
<dbReference type="SUPFAM" id="SSF53067">
    <property type="entry name" value="Actin-like ATPase domain"/>
    <property type="match status" value="1"/>
</dbReference>
<evidence type="ECO:0000256" key="3">
    <source>
        <dbReference type="RuleBase" id="RU003322"/>
    </source>
</evidence>
<sequence length="523" mass="58283">MISTGPGTHSTPGPLESNWTTEGFLLIKDGTDEALYVHPYNTLFNLDHSIMLRSQHDYGKRPKITGHQAFTLVDITAKYLQELTTSAESILGHNVTFVGVIVPGGQSVRTTTEEIINDEFMGNYTLYDTVNVGGYTEQILNEVRDLMRDALGTAGLRYQEVYSSLYRKAMAAISLFDHSMEYSRMVLVYRLGGSTFEVSVHEVHEGVKDTKSSVYDQHLGGNDFNQRIIDHLLLAHKNKTGQDLSSNDTFLLRLGREVEKAKRVLSFQDCVRIEIESLHPAVQDLSEKLTRSQFEDLNKDLFTKTITAIDQALKDSFDYSKKDIQDIVFSGGSANIPFLQSAVREYFGRHKRYRGSNHPETTVVLGAAKLGDKSRDGWNDFVCCYGADPRAFGIETAGGVMFKFTDLEDDLIFNRMYSFSTTMDNQDRVTVRVFSGDGTRTNQNIYLGGVELTGIAPAPKGVPEIRVRLSSKSCGSTLQLQVMDVTSGRINATKVFHPEDFGGKIKYEMLEGGVYELEPAGAP</sequence>
<evidence type="ECO:0000256" key="1">
    <source>
        <dbReference type="ARBA" id="ARBA00022741"/>
    </source>
</evidence>
<dbReference type="Gene3D" id="3.30.30.30">
    <property type="match status" value="1"/>
</dbReference>
<evidence type="ECO:0000313" key="4">
    <source>
        <dbReference type="EMBL" id="KAG0277735.1"/>
    </source>
</evidence>
<comment type="similarity">
    <text evidence="3">Belongs to the heat shock protein 70 family.</text>
</comment>
<dbReference type="InterPro" id="IPR013126">
    <property type="entry name" value="Hsp_70_fam"/>
</dbReference>
<keyword evidence="1 3" id="KW-0547">Nucleotide-binding</keyword>
<dbReference type="Gene3D" id="2.60.34.10">
    <property type="entry name" value="Substrate Binding Domain Of DNAk, Chain A, domain 1"/>
    <property type="match status" value="1"/>
</dbReference>
<accession>A0AAD4DGP7</accession>
<dbReference type="PANTHER" id="PTHR19375">
    <property type="entry name" value="HEAT SHOCK PROTEIN 70KDA"/>
    <property type="match status" value="1"/>
</dbReference>
<proteinExistence type="inferred from homology"/>
<dbReference type="GO" id="GO:0140662">
    <property type="term" value="F:ATP-dependent protein folding chaperone"/>
    <property type="evidence" value="ECO:0007669"/>
    <property type="project" value="InterPro"/>
</dbReference>
<protein>
    <submittedName>
        <fullName evidence="4">Uncharacterized protein</fullName>
    </submittedName>
</protein>
<dbReference type="SUPFAM" id="SSF100920">
    <property type="entry name" value="Heat shock protein 70kD (HSP70), peptide-binding domain"/>
    <property type="match status" value="1"/>
</dbReference>
<comment type="caution">
    <text evidence="4">The sequence shown here is derived from an EMBL/GenBank/DDBJ whole genome shotgun (WGS) entry which is preliminary data.</text>
</comment>
<dbReference type="Gene3D" id="3.90.640.10">
    <property type="entry name" value="Actin, Chain A, domain 4"/>
    <property type="match status" value="1"/>
</dbReference>
<dbReference type="EMBL" id="JAAAIL010000252">
    <property type="protein sequence ID" value="KAG0277735.1"/>
    <property type="molecule type" value="Genomic_DNA"/>
</dbReference>
<dbReference type="InterPro" id="IPR043129">
    <property type="entry name" value="ATPase_NBD"/>
</dbReference>
<dbReference type="PRINTS" id="PR00301">
    <property type="entry name" value="HEATSHOCK70"/>
</dbReference>
<evidence type="ECO:0000256" key="2">
    <source>
        <dbReference type="ARBA" id="ARBA00022840"/>
    </source>
</evidence>
<organism evidence="4 5">
    <name type="scientific">Linnemannia exigua</name>
    <dbReference type="NCBI Taxonomy" id="604196"/>
    <lineage>
        <taxon>Eukaryota</taxon>
        <taxon>Fungi</taxon>
        <taxon>Fungi incertae sedis</taxon>
        <taxon>Mucoromycota</taxon>
        <taxon>Mortierellomycotina</taxon>
        <taxon>Mortierellomycetes</taxon>
        <taxon>Mortierellales</taxon>
        <taxon>Mortierellaceae</taxon>
        <taxon>Linnemannia</taxon>
    </lineage>
</organism>
<dbReference type="Proteomes" id="UP001194580">
    <property type="component" value="Unassembled WGS sequence"/>
</dbReference>
<keyword evidence="5" id="KW-1185">Reference proteome</keyword>
<dbReference type="GO" id="GO:0005524">
    <property type="term" value="F:ATP binding"/>
    <property type="evidence" value="ECO:0007669"/>
    <property type="project" value="UniProtKB-KW"/>
</dbReference>
<dbReference type="FunFam" id="3.90.640.10:FF:000003">
    <property type="entry name" value="Molecular chaperone DnaK"/>
    <property type="match status" value="1"/>
</dbReference>
<keyword evidence="2 3" id="KW-0067">ATP-binding</keyword>
<reference evidence="4" key="1">
    <citation type="journal article" date="2020" name="Fungal Divers.">
        <title>Resolving the Mortierellaceae phylogeny through synthesis of multi-gene phylogenetics and phylogenomics.</title>
        <authorList>
            <person name="Vandepol N."/>
            <person name="Liber J."/>
            <person name="Desiro A."/>
            <person name="Na H."/>
            <person name="Kennedy M."/>
            <person name="Barry K."/>
            <person name="Grigoriev I.V."/>
            <person name="Miller A.N."/>
            <person name="O'Donnell K."/>
            <person name="Stajich J.E."/>
            <person name="Bonito G."/>
        </authorList>
    </citation>
    <scope>NUCLEOTIDE SEQUENCE</scope>
    <source>
        <strain evidence="4">NRRL 28262</strain>
    </source>
</reference>
<dbReference type="AlphaFoldDB" id="A0AAD4DGP7"/>